<evidence type="ECO:0000313" key="6">
    <source>
        <dbReference type="Proteomes" id="UP001188597"/>
    </source>
</evidence>
<feature type="transmembrane region" description="Helical" evidence="3">
    <location>
        <begin position="693"/>
        <end position="710"/>
    </location>
</feature>
<protein>
    <recommendedName>
        <fullName evidence="4">WIT1/2 N-terminal helical bundle domain-containing protein</fullName>
    </recommendedName>
</protein>
<feature type="coiled-coil region" evidence="1">
    <location>
        <begin position="365"/>
        <end position="451"/>
    </location>
</feature>
<organism evidence="5 6">
    <name type="scientific">Escallonia herrerae</name>
    <dbReference type="NCBI Taxonomy" id="1293975"/>
    <lineage>
        <taxon>Eukaryota</taxon>
        <taxon>Viridiplantae</taxon>
        <taxon>Streptophyta</taxon>
        <taxon>Embryophyta</taxon>
        <taxon>Tracheophyta</taxon>
        <taxon>Spermatophyta</taxon>
        <taxon>Magnoliopsida</taxon>
        <taxon>eudicotyledons</taxon>
        <taxon>Gunneridae</taxon>
        <taxon>Pentapetalae</taxon>
        <taxon>asterids</taxon>
        <taxon>campanulids</taxon>
        <taxon>Escalloniales</taxon>
        <taxon>Escalloniaceae</taxon>
        <taxon>Escallonia</taxon>
    </lineage>
</organism>
<evidence type="ECO:0000313" key="5">
    <source>
        <dbReference type="EMBL" id="KAK3012386.1"/>
    </source>
</evidence>
<dbReference type="AlphaFoldDB" id="A0AA88VNE1"/>
<dbReference type="Proteomes" id="UP001188597">
    <property type="component" value="Unassembled WGS sequence"/>
</dbReference>
<dbReference type="SUPFAM" id="SSF57997">
    <property type="entry name" value="Tropomyosin"/>
    <property type="match status" value="2"/>
</dbReference>
<feature type="compositionally biased region" description="Low complexity" evidence="2">
    <location>
        <begin position="1"/>
        <end position="16"/>
    </location>
</feature>
<evidence type="ECO:0000259" key="4">
    <source>
        <dbReference type="Pfam" id="PF26581"/>
    </source>
</evidence>
<comment type="caution">
    <text evidence="5">The sequence shown here is derived from an EMBL/GenBank/DDBJ whole genome shotgun (WGS) entry which is preliminary data.</text>
</comment>
<evidence type="ECO:0000256" key="2">
    <source>
        <dbReference type="SAM" id="MobiDB-lite"/>
    </source>
</evidence>
<dbReference type="PANTHER" id="PTHR35705">
    <property type="entry name" value="WPP DOMAIN-INTERACTING TAIL-ANCHORED PROTEIN 1"/>
    <property type="match status" value="1"/>
</dbReference>
<feature type="domain" description="WIT1/2 N-terminal helical bundle" evidence="4">
    <location>
        <begin position="41"/>
        <end position="177"/>
    </location>
</feature>
<name>A0AA88VNE1_9ASTE</name>
<dbReference type="Pfam" id="PF26581">
    <property type="entry name" value="WIT1_2_N"/>
    <property type="match status" value="1"/>
</dbReference>
<feature type="coiled-coil region" evidence="1">
    <location>
        <begin position="493"/>
        <end position="608"/>
    </location>
</feature>
<dbReference type="EMBL" id="JAVXUP010001381">
    <property type="protein sequence ID" value="KAK3012386.1"/>
    <property type="molecule type" value="Genomic_DNA"/>
</dbReference>
<keyword evidence="6" id="KW-1185">Reference proteome</keyword>
<evidence type="ECO:0000256" key="1">
    <source>
        <dbReference type="SAM" id="Coils"/>
    </source>
</evidence>
<keyword evidence="1" id="KW-0175">Coiled coil</keyword>
<dbReference type="PANTHER" id="PTHR35705:SF1">
    <property type="entry name" value="WPP DOMAIN-INTERACTING TAIL-ANCHORED PROTEIN 1"/>
    <property type="match status" value="1"/>
</dbReference>
<dbReference type="Gene3D" id="1.20.5.170">
    <property type="match status" value="1"/>
</dbReference>
<accession>A0AA88VNE1</accession>
<dbReference type="InterPro" id="IPR058610">
    <property type="entry name" value="WIT1_2_N"/>
</dbReference>
<keyword evidence="3" id="KW-0472">Membrane</keyword>
<keyword evidence="3" id="KW-0812">Transmembrane</keyword>
<feature type="coiled-coil region" evidence="1">
    <location>
        <begin position="142"/>
        <end position="169"/>
    </location>
</feature>
<keyword evidence="3" id="KW-1133">Transmembrane helix</keyword>
<proteinExistence type="predicted"/>
<evidence type="ECO:0000256" key="3">
    <source>
        <dbReference type="SAM" id="Phobius"/>
    </source>
</evidence>
<sequence length="715" mass="80518">MDADSSPDASASTEDANAVEQKTEADSVDGILSSGEVTRELETAGEVLTRVELDIARSSEKLVNLNILMMHVATKESEFEALVSEEEHDFSGSVEKALEFDFLSGILDSEVIELDNILSTLKADILNTRETISSSKHLGEAFRVMEEKLNDSEESLKESLEQISEIRVQAANFQRILWSKVENVDLDKWKDNSVELLENGDSSQLNSKIKMQTAEQQRQILRMLEKSLARELDLEKKMIESSHVEEDLKLRLHQEVFCIEEEAMVAWERLFEADNIAEVLLGISKELLGRVQMLHFHLNGSVQREGELRFQHHDYVEQLKAKDSALQKLENSSVERNEFLLSQENTLKSSLREVEDKLVIADSEAFTLREKVSSLEKQLEESESQLLKEKALRDENEETCSKFHDPGSTVEDLKAELSRSKSRAENAEVKCNSLEETNMELNKELSLLKSKGITSDRADSLERQLRESDIQLHHAVASVEASQEKQTMLFSTIKDMENLIEDLKLKVSKAENHAESAEDKCIILSESNSDLNEELSFLRGRMECLESSLHQAEETKKATAKDIGIRTEVIAGLVVQLALERERLQQQISSLRKEKKILVKHLQQTTNELGAASMSHDGKGNSNDYMHSKLAFSTVTCEKDSKEAAEFLATSSEPEKMPKDVPLGEPGIRLADSTAKLETTRNIDAMQLGLKKLFLFILIVAVPLLVGFWLQHSCG</sequence>
<reference evidence="5" key="1">
    <citation type="submission" date="2022-12" db="EMBL/GenBank/DDBJ databases">
        <title>Draft genome assemblies for two species of Escallonia (Escalloniales).</title>
        <authorList>
            <person name="Chanderbali A."/>
            <person name="Dervinis C."/>
            <person name="Anghel I."/>
            <person name="Soltis D."/>
            <person name="Soltis P."/>
            <person name="Zapata F."/>
        </authorList>
    </citation>
    <scope>NUCLEOTIDE SEQUENCE</scope>
    <source>
        <strain evidence="5">UCBG64.0493</strain>
        <tissue evidence="5">Leaf</tissue>
    </source>
</reference>
<dbReference type="InterPro" id="IPR039976">
    <property type="entry name" value="WIT1/WIT2"/>
</dbReference>
<feature type="region of interest" description="Disordered" evidence="2">
    <location>
        <begin position="1"/>
        <end position="26"/>
    </location>
</feature>
<gene>
    <name evidence="5" type="ORF">RJ639_010551</name>
</gene>